<evidence type="ECO:0000313" key="3">
    <source>
        <dbReference type="EMBL" id="CAB4016113.1"/>
    </source>
</evidence>
<feature type="compositionally biased region" description="Basic and acidic residues" evidence="2">
    <location>
        <begin position="289"/>
        <end position="316"/>
    </location>
</feature>
<keyword evidence="4" id="KW-1185">Reference proteome</keyword>
<feature type="region of interest" description="Disordered" evidence="2">
    <location>
        <begin position="289"/>
        <end position="329"/>
    </location>
</feature>
<dbReference type="OrthoDB" id="5990091at2759"/>
<reference evidence="3" key="1">
    <citation type="submission" date="2020-04" db="EMBL/GenBank/DDBJ databases">
        <authorList>
            <person name="Alioto T."/>
            <person name="Alioto T."/>
            <person name="Gomez Garrido J."/>
        </authorList>
    </citation>
    <scope>NUCLEOTIDE SEQUENCE</scope>
    <source>
        <strain evidence="3">A484AB</strain>
    </source>
</reference>
<keyword evidence="1" id="KW-0238">DNA-binding</keyword>
<evidence type="ECO:0000313" key="4">
    <source>
        <dbReference type="Proteomes" id="UP001152795"/>
    </source>
</evidence>
<gene>
    <name evidence="3" type="ORF">PACLA_8A035033</name>
</gene>
<name>A0A6S7IG60_PARCT</name>
<dbReference type="PANTHER" id="PTHR30349:SF41">
    <property type="entry name" value="INTEGRASE_RECOMBINASE PROTEIN MJ0367-RELATED"/>
    <property type="match status" value="1"/>
</dbReference>
<organism evidence="3 4">
    <name type="scientific">Paramuricea clavata</name>
    <name type="common">Red gorgonian</name>
    <name type="synonym">Violescent sea-whip</name>
    <dbReference type="NCBI Taxonomy" id="317549"/>
    <lineage>
        <taxon>Eukaryota</taxon>
        <taxon>Metazoa</taxon>
        <taxon>Cnidaria</taxon>
        <taxon>Anthozoa</taxon>
        <taxon>Octocorallia</taxon>
        <taxon>Malacalcyonacea</taxon>
        <taxon>Plexauridae</taxon>
        <taxon>Paramuricea</taxon>
    </lineage>
</organism>
<dbReference type="GO" id="GO:0003677">
    <property type="term" value="F:DNA binding"/>
    <property type="evidence" value="ECO:0007669"/>
    <property type="project" value="UniProtKB-KW"/>
</dbReference>
<sequence length="499" mass="57477">MQSLVRQVFLKSHVEKKRYEAGTIKSYLMSLRHFYTFLVSDRPENFNFDVEEVNAAREKVKLWSVSYKRESSERKWQKLQEDMLNRLTPGNIWSFEKSQTAREAVKIIGKHSDNSQTTVVTQQSYTLVRDFLFTQIFIDNANRPGVLAGMTIDEYKRMTKQDDTYIITVLKHKTSHVHGPARLVLSSKLKSWLSVFVEVMRPQIASATCGNVSGHITKAVQSVFKKSGINVKVTSTSFRKAAVTAVHSGKPTFSGKLARHMAHSETTAKKYYLLTEKTKESVETSKELGELMRCDGEEQQDSGKKGDSETRDKEDTAGETECATNQKGEWNDSDFEKVRTIFGKDIAAKTITMERVREGIESNEELYGMSPRRIYDKIRKTINKESASLQNIPELPQTCESLEDKLQRFEECSETVDEELSISIIQPSERNSNFTNEEMNSLQKMFKDMITEDKKICRIEIEKRLSTNKEGENILKKLSVQKVVNRIKYERRKHRQQPK</sequence>
<comment type="caution">
    <text evidence="3">The sequence shown here is derived from an EMBL/GenBank/DDBJ whole genome shotgun (WGS) entry which is preliminary data.</text>
</comment>
<dbReference type="PANTHER" id="PTHR30349">
    <property type="entry name" value="PHAGE INTEGRASE-RELATED"/>
    <property type="match status" value="1"/>
</dbReference>
<dbReference type="Proteomes" id="UP001152795">
    <property type="component" value="Unassembled WGS sequence"/>
</dbReference>
<dbReference type="AlphaFoldDB" id="A0A6S7IG60"/>
<dbReference type="InterPro" id="IPR050090">
    <property type="entry name" value="Tyrosine_recombinase_XerCD"/>
</dbReference>
<evidence type="ECO:0000256" key="1">
    <source>
        <dbReference type="ARBA" id="ARBA00023125"/>
    </source>
</evidence>
<proteinExistence type="predicted"/>
<evidence type="ECO:0000256" key="2">
    <source>
        <dbReference type="SAM" id="MobiDB-lite"/>
    </source>
</evidence>
<protein>
    <submittedName>
        <fullName evidence="3">Uncharacterized protein</fullName>
    </submittedName>
</protein>
<dbReference type="EMBL" id="CACRXK020008975">
    <property type="protein sequence ID" value="CAB4016113.1"/>
    <property type="molecule type" value="Genomic_DNA"/>
</dbReference>
<accession>A0A6S7IG60</accession>